<dbReference type="PIRSF" id="PIRSF038927">
    <property type="entry name" value="Catalase_clade2"/>
    <property type="match status" value="1"/>
</dbReference>
<dbReference type="GO" id="GO:0046872">
    <property type="term" value="F:metal ion binding"/>
    <property type="evidence" value="ECO:0007669"/>
    <property type="project" value="UniProtKB-KW"/>
</dbReference>
<evidence type="ECO:0000256" key="14">
    <source>
        <dbReference type="RuleBase" id="RU000498"/>
    </source>
</evidence>
<dbReference type="EC" id="1.11.1.6" evidence="3 10"/>
<dbReference type="Gene3D" id="2.40.180.10">
    <property type="entry name" value="Catalase core domain"/>
    <property type="match status" value="1"/>
</dbReference>
<evidence type="ECO:0000256" key="13">
    <source>
        <dbReference type="PIRSR" id="PIRSR038927-3"/>
    </source>
</evidence>
<dbReference type="PROSITE" id="PS51402">
    <property type="entry name" value="CATALASE_3"/>
    <property type="match status" value="1"/>
</dbReference>
<keyword evidence="18" id="KW-1185">Reference proteome</keyword>
<dbReference type="GO" id="GO:0006979">
    <property type="term" value="P:response to oxidative stress"/>
    <property type="evidence" value="ECO:0007669"/>
    <property type="project" value="InterPro"/>
</dbReference>
<feature type="region of interest" description="Disordered" evidence="15">
    <location>
        <begin position="1"/>
        <end position="59"/>
    </location>
</feature>
<evidence type="ECO:0000256" key="10">
    <source>
        <dbReference type="PIRNR" id="PIRNR038927"/>
    </source>
</evidence>
<gene>
    <name evidence="17" type="ORF">H3H32_08490</name>
</gene>
<evidence type="ECO:0000256" key="5">
    <source>
        <dbReference type="ARBA" id="ARBA00022617"/>
    </source>
</evidence>
<evidence type="ECO:0000256" key="15">
    <source>
        <dbReference type="SAM" id="MobiDB-lite"/>
    </source>
</evidence>
<feature type="compositionally biased region" description="Polar residues" evidence="15">
    <location>
        <begin position="550"/>
        <end position="559"/>
    </location>
</feature>
<evidence type="ECO:0000256" key="1">
    <source>
        <dbReference type="ARBA" id="ARBA00001971"/>
    </source>
</evidence>
<evidence type="ECO:0000259" key="16">
    <source>
        <dbReference type="SMART" id="SM01060"/>
    </source>
</evidence>
<evidence type="ECO:0000256" key="7">
    <source>
        <dbReference type="ARBA" id="ARBA00023002"/>
    </source>
</evidence>
<dbReference type="SUPFAM" id="SSF56634">
    <property type="entry name" value="Heme-dependent catalase-like"/>
    <property type="match status" value="1"/>
</dbReference>
<feature type="compositionally biased region" description="Polar residues" evidence="15">
    <location>
        <begin position="14"/>
        <end position="23"/>
    </location>
</feature>
<dbReference type="GO" id="GO:0042744">
    <property type="term" value="P:hydrogen peroxide catabolic process"/>
    <property type="evidence" value="ECO:0007669"/>
    <property type="project" value="UniProtKB-UniRule"/>
</dbReference>
<comment type="catalytic activity">
    <reaction evidence="10 14">
        <text>2 H2O2 = O2 + 2 H2O</text>
        <dbReference type="Rhea" id="RHEA:20309"/>
        <dbReference type="ChEBI" id="CHEBI:15377"/>
        <dbReference type="ChEBI" id="CHEBI:15379"/>
        <dbReference type="ChEBI" id="CHEBI:16240"/>
        <dbReference type="EC" id="1.11.1.6"/>
    </reaction>
</comment>
<dbReference type="Proteomes" id="UP000515369">
    <property type="component" value="Chromosome"/>
</dbReference>
<keyword evidence="7 10" id="KW-0560">Oxidoreductase</keyword>
<dbReference type="PROSITE" id="PS00437">
    <property type="entry name" value="CATALASE_1"/>
    <property type="match status" value="1"/>
</dbReference>
<dbReference type="Pfam" id="PF06628">
    <property type="entry name" value="Catalase-rel"/>
    <property type="match status" value="1"/>
</dbReference>
<keyword evidence="8 10" id="KW-0408">Iron</keyword>
<dbReference type="PRINTS" id="PR00067">
    <property type="entry name" value="CATALASE"/>
</dbReference>
<feature type="region of interest" description="Disordered" evidence="15">
    <location>
        <begin position="548"/>
        <end position="570"/>
    </location>
</feature>
<keyword evidence="4 10" id="KW-0575">Peroxidase</keyword>
<dbReference type="GO" id="GO:0020037">
    <property type="term" value="F:heme binding"/>
    <property type="evidence" value="ECO:0007669"/>
    <property type="project" value="UniProtKB-UniRule"/>
</dbReference>
<dbReference type="EMBL" id="CP059732">
    <property type="protein sequence ID" value="QMW04921.1"/>
    <property type="molecule type" value="Genomic_DNA"/>
</dbReference>
<feature type="binding site" evidence="13">
    <location>
        <position position="85"/>
    </location>
    <ligand>
        <name>heme</name>
        <dbReference type="ChEBI" id="CHEBI:30413"/>
    </ligand>
</feature>
<reference evidence="17 18" key="1">
    <citation type="submission" date="2020-07" db="EMBL/GenBank/DDBJ databases">
        <title>Spirosoma foliorum sp. nov., isolated from the leaves on the Nejang mountain Korea, Republic of.</title>
        <authorList>
            <person name="Ho H."/>
            <person name="Lee Y.-J."/>
            <person name="Nurcahyanto D.-A."/>
            <person name="Kim S.-G."/>
        </authorList>
    </citation>
    <scope>NUCLEOTIDE SEQUENCE [LARGE SCALE GENOMIC DNA]</scope>
    <source>
        <strain evidence="17 18">PL0136</strain>
    </source>
</reference>
<dbReference type="SUPFAM" id="SSF52317">
    <property type="entry name" value="Class I glutamine amidotransferase-like"/>
    <property type="match status" value="1"/>
</dbReference>
<dbReference type="RefSeq" id="WP_182462272.1">
    <property type="nucleotide sequence ID" value="NZ_CP059732.1"/>
</dbReference>
<dbReference type="CDD" id="cd03132">
    <property type="entry name" value="GATase1_catalase"/>
    <property type="match status" value="1"/>
</dbReference>
<accession>A0A7G5H1C9</accession>
<dbReference type="Pfam" id="PF18011">
    <property type="entry name" value="Catalase_C"/>
    <property type="match status" value="1"/>
</dbReference>
<dbReference type="GO" id="GO:0004096">
    <property type="term" value="F:catalase activity"/>
    <property type="evidence" value="ECO:0007669"/>
    <property type="project" value="UniProtKB-UniRule"/>
</dbReference>
<comment type="function">
    <text evidence="10">Decomposes hydrogen peroxide into water and oxygen; serves to protect cells from the toxic effects of hydrogen peroxide.</text>
</comment>
<organism evidence="17 18">
    <name type="scientific">Spirosoma foliorum</name>
    <dbReference type="NCBI Taxonomy" id="2710596"/>
    <lineage>
        <taxon>Bacteria</taxon>
        <taxon>Pseudomonadati</taxon>
        <taxon>Bacteroidota</taxon>
        <taxon>Cytophagia</taxon>
        <taxon>Cytophagales</taxon>
        <taxon>Cytophagaceae</taxon>
        <taxon>Spirosoma</taxon>
    </lineage>
</organism>
<dbReference type="Gene3D" id="3.40.50.880">
    <property type="match status" value="1"/>
</dbReference>
<dbReference type="AlphaFoldDB" id="A0A7G5H1C9"/>
<dbReference type="PROSITE" id="PS00438">
    <property type="entry name" value="CATALASE_2"/>
    <property type="match status" value="1"/>
</dbReference>
<dbReference type="InterPro" id="IPR041399">
    <property type="entry name" value="Catalase_large_C"/>
</dbReference>
<evidence type="ECO:0000256" key="2">
    <source>
        <dbReference type="ARBA" id="ARBA00010660"/>
    </source>
</evidence>
<dbReference type="FunFam" id="2.40.180.10:FF:000003">
    <property type="entry name" value="Catalase"/>
    <property type="match status" value="1"/>
</dbReference>
<feature type="binding site" evidence="13">
    <location>
        <position position="125"/>
    </location>
    <ligand>
        <name>heme</name>
        <dbReference type="ChEBI" id="CHEBI:30413"/>
    </ligand>
</feature>
<dbReference type="Pfam" id="PF00199">
    <property type="entry name" value="Catalase"/>
    <property type="match status" value="1"/>
</dbReference>
<evidence type="ECO:0000313" key="17">
    <source>
        <dbReference type="EMBL" id="QMW04921.1"/>
    </source>
</evidence>
<evidence type="ECO:0000256" key="11">
    <source>
        <dbReference type="PIRSR" id="PIRSR038927-1"/>
    </source>
</evidence>
<feature type="active site" evidence="11">
    <location>
        <position position="161"/>
    </location>
</feature>
<dbReference type="InterPro" id="IPR024708">
    <property type="entry name" value="Catalase_AS"/>
</dbReference>
<comment type="similarity">
    <text evidence="2">Belongs to the catalase family. HPII subfamily.</text>
</comment>
<name>A0A7G5H1C9_9BACT</name>
<feature type="binding site" evidence="13">
    <location>
        <position position="382"/>
    </location>
    <ligand>
        <name>heme</name>
        <dbReference type="ChEBI" id="CHEBI:30413"/>
    </ligand>
</feature>
<dbReference type="InterPro" id="IPR011614">
    <property type="entry name" value="Catalase_core"/>
</dbReference>
<dbReference type="GO" id="GO:0005829">
    <property type="term" value="C:cytosol"/>
    <property type="evidence" value="ECO:0007669"/>
    <property type="project" value="TreeGrafter"/>
</dbReference>
<dbReference type="InterPro" id="IPR043156">
    <property type="entry name" value="Catalase_clade2_helical"/>
</dbReference>
<comment type="cofactor">
    <cofactor evidence="1 10 12">
        <name>heme</name>
        <dbReference type="ChEBI" id="CHEBI:30413"/>
    </cofactor>
</comment>
<dbReference type="Gene3D" id="1.20.1370.20">
    <property type="match status" value="1"/>
</dbReference>
<feature type="binding site" evidence="13">
    <location>
        <position position="371"/>
    </location>
    <ligand>
        <name>heme</name>
        <dbReference type="ChEBI" id="CHEBI:30413"/>
    </ligand>
</feature>
<feature type="binding site" evidence="13">
    <location>
        <position position="174"/>
    </location>
    <ligand>
        <name>heme</name>
        <dbReference type="ChEBI" id="CHEBI:30413"/>
    </ligand>
</feature>
<feature type="domain" description="Catalase core" evidence="16">
    <location>
        <begin position="41"/>
        <end position="429"/>
    </location>
</feature>
<dbReference type="PANTHER" id="PTHR42821:SF1">
    <property type="entry name" value="CATALASE-B"/>
    <property type="match status" value="1"/>
</dbReference>
<feature type="binding site" description="axial binding residue" evidence="12">
    <location>
        <position position="375"/>
    </location>
    <ligand>
        <name>heme</name>
        <dbReference type="ChEBI" id="CHEBI:30413"/>
    </ligand>
    <ligandPart>
        <name>Fe</name>
        <dbReference type="ChEBI" id="CHEBI:18248"/>
    </ligandPart>
</feature>
<dbReference type="InterPro" id="IPR002226">
    <property type="entry name" value="Catalase_haem_BS"/>
</dbReference>
<dbReference type="InterPro" id="IPR010582">
    <property type="entry name" value="Catalase_immune_responsive"/>
</dbReference>
<dbReference type="InterPro" id="IPR018028">
    <property type="entry name" value="Catalase"/>
</dbReference>
<dbReference type="InterPro" id="IPR029062">
    <property type="entry name" value="Class_I_gatase-like"/>
</dbReference>
<evidence type="ECO:0000256" key="4">
    <source>
        <dbReference type="ARBA" id="ARBA00022559"/>
    </source>
</evidence>
<dbReference type="KEGG" id="sfol:H3H32_08490"/>
<dbReference type="SMART" id="SM01060">
    <property type="entry name" value="Catalase"/>
    <property type="match status" value="1"/>
</dbReference>
<keyword evidence="5 10" id="KW-0349">Heme</keyword>
<feature type="compositionally biased region" description="Polar residues" evidence="15">
    <location>
        <begin position="35"/>
        <end position="55"/>
    </location>
</feature>
<feature type="active site" evidence="11">
    <location>
        <position position="88"/>
    </location>
</feature>
<evidence type="ECO:0000256" key="9">
    <source>
        <dbReference type="ARBA" id="ARBA00023324"/>
    </source>
</evidence>
<protein>
    <recommendedName>
        <fullName evidence="3 10">Catalase</fullName>
        <ecNumber evidence="3 10">1.11.1.6</ecNumber>
    </recommendedName>
</protein>
<evidence type="ECO:0000256" key="12">
    <source>
        <dbReference type="PIRSR" id="PIRSR038927-2"/>
    </source>
</evidence>
<proteinExistence type="inferred from homology"/>
<evidence type="ECO:0000256" key="6">
    <source>
        <dbReference type="ARBA" id="ARBA00022723"/>
    </source>
</evidence>
<evidence type="ECO:0000313" key="18">
    <source>
        <dbReference type="Proteomes" id="UP000515369"/>
    </source>
</evidence>
<dbReference type="InterPro" id="IPR024712">
    <property type="entry name" value="Catalase_clade2"/>
</dbReference>
<keyword evidence="6 10" id="KW-0479">Metal-binding</keyword>
<evidence type="ECO:0000256" key="3">
    <source>
        <dbReference type="ARBA" id="ARBA00012314"/>
    </source>
</evidence>
<dbReference type="PANTHER" id="PTHR42821">
    <property type="entry name" value="CATALASE"/>
    <property type="match status" value="1"/>
</dbReference>
<dbReference type="InterPro" id="IPR020835">
    <property type="entry name" value="Catalase_sf"/>
</dbReference>
<evidence type="ECO:0000256" key="8">
    <source>
        <dbReference type="ARBA" id="ARBA00023004"/>
    </source>
</evidence>
<sequence length="730" mass="79679">MQQDNHKPGPTIPSEGQNGQSLANKIPAEHPMMTDNRSPLTTNVGQPVADDQNSLRAGERGPTLLEDYILREKLQHFDHERIPERIVHARGAAAHGYFELYESLSDLTTATVLTDTSAQTPVFVRFSTVAGSRGSADTARDVRGFAVKMYTPEGNWDIVGNNIPVFFIQDAIKFPDLIHAAKPEPDREIPQAATAHDTFWDFISLTPESMHMIMWIMSDRSLPRSFGMMEGFGVHTFRLINAQGKSTFVKFHWKPVLGVHSLVWDEAQHIAGKDADFHRREMWDSIKAGNFLEWELGIQTLTEDEEQKYDFDILDATKIWPEELLPVRRIGKMTLNRNPDNYFAETEQVAFNTTNLVPGIDFSNDPLLQGRNFSYLDTQLSRLGSPNFTELPINRPRCPVSNNQRDAQMRHTIDKGRVSYAPASLDGHSPDEATPAGGGFVSYPAAVNGPKVRARSESFGDHYGQAKLFWNSMSGPEKEHIVKALQFELSMVETRAVRQRMLEHLHKINEVLAGQVAAALGEPTSNGQVSAKPRGTADSVVGAQGLADATSETTASGGVQRSDALSMAHQPTSAKGRKVAILVTDGVDSQQVNALKEALSQAGAQGELVGPHLGDIDGKGGKLAAQKTYANTSSVLYDAVYAPGGSGMSELARQGDAHVFLAQAYKHGKPVAAIGESVALLKNSLPEGAIDANAGVLTQTGQNAQATIEQFVKAVGKRYWQRSLVETVAA</sequence>
<keyword evidence="9 10" id="KW-0376">Hydrogen peroxide</keyword>
<dbReference type="CDD" id="cd08155">
    <property type="entry name" value="catalase_clade_2"/>
    <property type="match status" value="1"/>
</dbReference>